<reference evidence="2" key="2">
    <citation type="journal article" date="2015" name="Data Brief">
        <title>Shoot transcriptome of the giant reed, Arundo donax.</title>
        <authorList>
            <person name="Barrero R.A."/>
            <person name="Guerrero F.D."/>
            <person name="Moolhuijzen P."/>
            <person name="Goolsby J.A."/>
            <person name="Tidwell J."/>
            <person name="Bellgard S.E."/>
            <person name="Bellgard M.I."/>
        </authorList>
    </citation>
    <scope>NUCLEOTIDE SEQUENCE</scope>
    <source>
        <tissue evidence="2">Shoot tissue taken approximately 20 cm above the soil surface</tissue>
    </source>
</reference>
<dbReference type="AlphaFoldDB" id="A0A0A9AT71"/>
<evidence type="ECO:0000313" key="2">
    <source>
        <dbReference type="EMBL" id="JAD53053.1"/>
    </source>
</evidence>
<proteinExistence type="predicted"/>
<protein>
    <submittedName>
        <fullName evidence="2">Uncharacterized protein</fullName>
    </submittedName>
</protein>
<organism evidence="2">
    <name type="scientific">Arundo donax</name>
    <name type="common">Giant reed</name>
    <name type="synonym">Donax arundinaceus</name>
    <dbReference type="NCBI Taxonomy" id="35708"/>
    <lineage>
        <taxon>Eukaryota</taxon>
        <taxon>Viridiplantae</taxon>
        <taxon>Streptophyta</taxon>
        <taxon>Embryophyta</taxon>
        <taxon>Tracheophyta</taxon>
        <taxon>Spermatophyta</taxon>
        <taxon>Magnoliopsida</taxon>
        <taxon>Liliopsida</taxon>
        <taxon>Poales</taxon>
        <taxon>Poaceae</taxon>
        <taxon>PACMAD clade</taxon>
        <taxon>Arundinoideae</taxon>
        <taxon>Arundineae</taxon>
        <taxon>Arundo</taxon>
    </lineage>
</organism>
<name>A0A0A9AT71_ARUDO</name>
<sequence>MHPLTRHVQVRSREAMLQPTGGDDNTPQDARPRGGGGRDGRVREGEATAKPEDAEEDKDSGGLLSWGRR</sequence>
<accession>A0A0A9AT71</accession>
<dbReference type="EMBL" id="GBRH01244842">
    <property type="protein sequence ID" value="JAD53053.1"/>
    <property type="molecule type" value="Transcribed_RNA"/>
</dbReference>
<feature type="compositionally biased region" description="Basic residues" evidence="1">
    <location>
        <begin position="1"/>
        <end position="10"/>
    </location>
</feature>
<evidence type="ECO:0000256" key="1">
    <source>
        <dbReference type="SAM" id="MobiDB-lite"/>
    </source>
</evidence>
<feature type="region of interest" description="Disordered" evidence="1">
    <location>
        <begin position="1"/>
        <end position="69"/>
    </location>
</feature>
<reference evidence="2" key="1">
    <citation type="submission" date="2014-09" db="EMBL/GenBank/DDBJ databases">
        <authorList>
            <person name="Magalhaes I.L.F."/>
            <person name="Oliveira U."/>
            <person name="Santos F.R."/>
            <person name="Vidigal T.H.D.A."/>
            <person name="Brescovit A.D."/>
            <person name="Santos A.J."/>
        </authorList>
    </citation>
    <scope>NUCLEOTIDE SEQUENCE</scope>
    <source>
        <tissue evidence="2">Shoot tissue taken approximately 20 cm above the soil surface</tissue>
    </source>
</reference>
<feature type="compositionally biased region" description="Basic and acidic residues" evidence="1">
    <location>
        <begin position="30"/>
        <end position="52"/>
    </location>
</feature>